<dbReference type="PROSITE" id="PS50878">
    <property type="entry name" value="RT_POL"/>
    <property type="match status" value="1"/>
</dbReference>
<sequence>MNENSIIRLCATSFSCQDVEAAKDLLYDSAQVKDKKIKRKGKAEVKVQKDVEDIISLIKSTPAECFPIFVARDIRKLPPVTFDHVDVSRLLKDIIILQDQVQDIKQRYATNEQLNDLKHEFVNLRQESLINNIEPLNYVNMKRGYKRTMQLENHETDSGPFGILNITHDNEQERVDFTADDRARTANREILSEEVIAERAETEILPSVSHTNRPSARAGVLGAAAIQSVEAPTVVSHAVSMVETKVALPMASPSSVRMSAERLEQKTSMNTCNELAPISLATVVAKVLDGLLDHQLSKCIELNECQFGFRSGLSTETAILRLKHTVQYYTTRKTPVYACFLDLSKAFDLVSYNVLWDKLRRDTNTPGEVINLLKYWYHNQTNTVRWAGSHSSQYSLECGVRQGGLSSPRLFNLYVNGLIDELSRAGVGCSIDGKMVNNISYADDMVLLSPSVRALEVLVGICERYALSHGLKYNTTKSEILVFKAGKKSPHIVPPVRIGDVPLRRVTKFKYLGHWVTEDLTDDEDMERERRALSVRCNMVIRRFSGSFNALRIQYNRSFRMLMGLPRFCRLSNKVCSASGMFAEAKVDCFYTIIRKRVASLMRRIRVSPFSLLNSLLERLDCPIIRHWNRVHMCANVSGTNYRFDNKYKSN</sequence>
<dbReference type="EMBL" id="JBEDNZ010000030">
    <property type="protein sequence ID" value="KAL0808751.1"/>
    <property type="molecule type" value="Genomic_DNA"/>
</dbReference>
<evidence type="ECO:0000259" key="1">
    <source>
        <dbReference type="PROSITE" id="PS50878"/>
    </source>
</evidence>
<dbReference type="InterPro" id="IPR000477">
    <property type="entry name" value="RT_dom"/>
</dbReference>
<comment type="caution">
    <text evidence="2">The sequence shown here is derived from an EMBL/GenBank/DDBJ whole genome shotgun (WGS) entry which is preliminary data.</text>
</comment>
<evidence type="ECO:0000313" key="2">
    <source>
        <dbReference type="EMBL" id="KAL0808751.1"/>
    </source>
</evidence>
<dbReference type="GO" id="GO:0071897">
    <property type="term" value="P:DNA biosynthetic process"/>
    <property type="evidence" value="ECO:0007669"/>
    <property type="project" value="UniProtKB-ARBA"/>
</dbReference>
<dbReference type="PANTHER" id="PTHR47027">
    <property type="entry name" value="REVERSE TRANSCRIPTASE DOMAIN-CONTAINING PROTEIN"/>
    <property type="match status" value="1"/>
</dbReference>
<dbReference type="Pfam" id="PF00078">
    <property type="entry name" value="RVT_1"/>
    <property type="match status" value="1"/>
</dbReference>
<organism evidence="2 3">
    <name type="scientific">Loxostege sticticalis</name>
    <name type="common">Beet webworm moth</name>
    <dbReference type="NCBI Taxonomy" id="481309"/>
    <lineage>
        <taxon>Eukaryota</taxon>
        <taxon>Metazoa</taxon>
        <taxon>Ecdysozoa</taxon>
        <taxon>Arthropoda</taxon>
        <taxon>Hexapoda</taxon>
        <taxon>Insecta</taxon>
        <taxon>Pterygota</taxon>
        <taxon>Neoptera</taxon>
        <taxon>Endopterygota</taxon>
        <taxon>Lepidoptera</taxon>
        <taxon>Glossata</taxon>
        <taxon>Ditrysia</taxon>
        <taxon>Pyraloidea</taxon>
        <taxon>Crambidae</taxon>
        <taxon>Pyraustinae</taxon>
        <taxon>Loxostege</taxon>
    </lineage>
</organism>
<feature type="domain" description="Reverse transcriptase" evidence="1">
    <location>
        <begin position="240"/>
        <end position="516"/>
    </location>
</feature>
<protein>
    <recommendedName>
        <fullName evidence="1">Reverse transcriptase domain-containing protein</fullName>
    </recommendedName>
</protein>
<dbReference type="PANTHER" id="PTHR47027:SF20">
    <property type="entry name" value="REVERSE TRANSCRIPTASE-LIKE PROTEIN WITH RNA-DIRECTED DNA POLYMERASE DOMAIN"/>
    <property type="match status" value="1"/>
</dbReference>
<dbReference type="AlphaFoldDB" id="A0ABD0S3U2"/>
<name>A0ABD0S3U2_LOXSC</name>
<evidence type="ECO:0000313" key="3">
    <source>
        <dbReference type="Proteomes" id="UP001549921"/>
    </source>
</evidence>
<reference evidence="2 3" key="1">
    <citation type="submission" date="2024-06" db="EMBL/GenBank/DDBJ databases">
        <title>A chromosome-level genome assembly of beet webworm, Loxostege sticticalis.</title>
        <authorList>
            <person name="Zhang Y."/>
        </authorList>
    </citation>
    <scope>NUCLEOTIDE SEQUENCE [LARGE SCALE GENOMIC DNA]</scope>
    <source>
        <strain evidence="2">AQ028</strain>
        <tissue evidence="2">Male pupae</tissue>
    </source>
</reference>
<accession>A0ABD0S3U2</accession>
<dbReference type="InterPro" id="IPR043502">
    <property type="entry name" value="DNA/RNA_pol_sf"/>
</dbReference>
<dbReference type="CDD" id="cd01650">
    <property type="entry name" value="RT_nLTR_like"/>
    <property type="match status" value="1"/>
</dbReference>
<dbReference type="Proteomes" id="UP001549921">
    <property type="component" value="Unassembled WGS sequence"/>
</dbReference>
<gene>
    <name evidence="2" type="ORF">ABMA28_012432</name>
</gene>
<proteinExistence type="predicted"/>
<dbReference type="SUPFAM" id="SSF56672">
    <property type="entry name" value="DNA/RNA polymerases"/>
    <property type="match status" value="1"/>
</dbReference>